<dbReference type="InterPro" id="IPR025669">
    <property type="entry name" value="AAA_dom"/>
</dbReference>
<evidence type="ECO:0000259" key="1">
    <source>
        <dbReference type="Pfam" id="PF13614"/>
    </source>
</evidence>
<dbReference type="PIRSF" id="PIRSF009320">
    <property type="entry name" value="Nuc_binding_HP_1000"/>
    <property type="match status" value="1"/>
</dbReference>
<dbReference type="SUPFAM" id="SSF52540">
    <property type="entry name" value="P-loop containing nucleoside triphosphate hydrolases"/>
    <property type="match status" value="1"/>
</dbReference>
<organism evidence="2">
    <name type="scientific">marine sediment metagenome</name>
    <dbReference type="NCBI Taxonomy" id="412755"/>
    <lineage>
        <taxon>unclassified sequences</taxon>
        <taxon>metagenomes</taxon>
        <taxon>ecological metagenomes</taxon>
    </lineage>
</organism>
<dbReference type="Gene3D" id="3.40.50.300">
    <property type="entry name" value="P-loop containing nucleotide triphosphate hydrolases"/>
    <property type="match status" value="1"/>
</dbReference>
<dbReference type="FunFam" id="3.40.50.300:FF:000285">
    <property type="entry name" value="Sporulation initiation inhibitor Soj"/>
    <property type="match status" value="1"/>
</dbReference>
<name>X1RWT4_9ZZZZ</name>
<dbReference type="PANTHER" id="PTHR13696">
    <property type="entry name" value="P-LOOP CONTAINING NUCLEOSIDE TRIPHOSPHATE HYDROLASE"/>
    <property type="match status" value="1"/>
</dbReference>
<feature type="non-terminal residue" evidence="2">
    <location>
        <position position="214"/>
    </location>
</feature>
<dbReference type="CDD" id="cd02042">
    <property type="entry name" value="ParAB_family"/>
    <property type="match status" value="1"/>
</dbReference>
<proteinExistence type="predicted"/>
<dbReference type="EMBL" id="BARW01002449">
    <property type="protein sequence ID" value="GAI71386.1"/>
    <property type="molecule type" value="Genomic_DNA"/>
</dbReference>
<accession>X1RWT4</accession>
<sequence>MRIITITNQKGGTGKTTIAMNLGVALASMGKKMLLIDFDPQANLTYSFGIHKPKNTIVEVLQGKQTLQTILVKKEGLDIAPSSSLLADLEVSVVNKIGREQLLGDRLKGLKGYDYVFIDSPPSLSILTINALNAADEVLIPLQMEILSLQGLSQLLKTIDEVKSVLNERLKISGVIVSMFDGRRRLSSEVLNEIKNSLKEKVFNSVIRICVKIT</sequence>
<dbReference type="AlphaFoldDB" id="X1RWT4"/>
<protein>
    <recommendedName>
        <fullName evidence="1">AAA domain-containing protein</fullName>
    </recommendedName>
</protein>
<dbReference type="InterPro" id="IPR027417">
    <property type="entry name" value="P-loop_NTPase"/>
</dbReference>
<dbReference type="InterPro" id="IPR050678">
    <property type="entry name" value="DNA_Partitioning_ATPase"/>
</dbReference>
<comment type="caution">
    <text evidence="2">The sequence shown here is derived from an EMBL/GenBank/DDBJ whole genome shotgun (WGS) entry which is preliminary data.</text>
</comment>
<dbReference type="Pfam" id="PF13614">
    <property type="entry name" value="AAA_31"/>
    <property type="match status" value="1"/>
</dbReference>
<feature type="domain" description="AAA" evidence="1">
    <location>
        <begin position="1"/>
        <end position="172"/>
    </location>
</feature>
<dbReference type="PANTHER" id="PTHR13696:SF52">
    <property type="entry name" value="PARA FAMILY PROTEIN CT_582"/>
    <property type="match status" value="1"/>
</dbReference>
<reference evidence="2" key="1">
    <citation type="journal article" date="2014" name="Front. Microbiol.">
        <title>High frequency of phylogenetically diverse reductive dehalogenase-homologous genes in deep subseafloor sedimentary metagenomes.</title>
        <authorList>
            <person name="Kawai M."/>
            <person name="Futagami T."/>
            <person name="Toyoda A."/>
            <person name="Takaki Y."/>
            <person name="Nishi S."/>
            <person name="Hori S."/>
            <person name="Arai W."/>
            <person name="Tsubouchi T."/>
            <person name="Morono Y."/>
            <person name="Uchiyama I."/>
            <person name="Ito T."/>
            <person name="Fujiyama A."/>
            <person name="Inagaki F."/>
            <person name="Takami H."/>
        </authorList>
    </citation>
    <scope>NUCLEOTIDE SEQUENCE</scope>
    <source>
        <strain evidence="2">Expedition CK06-06</strain>
    </source>
</reference>
<evidence type="ECO:0000313" key="2">
    <source>
        <dbReference type="EMBL" id="GAI71386.1"/>
    </source>
</evidence>
<gene>
    <name evidence="2" type="ORF">S12H4_06815</name>
</gene>